<evidence type="ECO:0000259" key="5">
    <source>
        <dbReference type="SMART" id="SM01403"/>
    </source>
</evidence>
<comment type="similarity">
    <text evidence="1">Belongs to the universal ribosomal protein uS10 family.</text>
</comment>
<proteinExistence type="inferred from homology"/>
<dbReference type="InterPro" id="IPR036838">
    <property type="entry name" value="Ribosomal_uS10_dom_sf"/>
</dbReference>
<dbReference type="AlphaFoldDB" id="A0A7S1R5M9"/>
<gene>
    <name evidence="6" type="ORF">NDES1114_LOCUS36124</name>
</gene>
<dbReference type="FunFam" id="3.30.70.600:FF:000004">
    <property type="entry name" value="30S ribosomal protein S10"/>
    <property type="match status" value="1"/>
</dbReference>
<dbReference type="SMART" id="SM01403">
    <property type="entry name" value="Ribosomal_S10"/>
    <property type="match status" value="1"/>
</dbReference>
<dbReference type="InterPro" id="IPR001848">
    <property type="entry name" value="Ribosomal_uS10"/>
</dbReference>
<evidence type="ECO:0000256" key="2">
    <source>
        <dbReference type="ARBA" id="ARBA00022980"/>
    </source>
</evidence>
<evidence type="ECO:0000256" key="1">
    <source>
        <dbReference type="ARBA" id="ARBA00007102"/>
    </source>
</evidence>
<sequence length="118" mass="13431">MAYVKKGEKGEEVEQIHKIRISLSSRNPKALEKVCADLMLRAKDQKIKTRGPVRLPTRELKLTVRKSPCGNGSASWDTFRMRIYKRLIDIYSPQEVVKQITAINIEPGVDVDVTVHDV</sequence>
<dbReference type="InterPro" id="IPR005729">
    <property type="entry name" value="Ribosomal_uS10_euk/arc"/>
</dbReference>
<keyword evidence="2" id="KW-0689">Ribosomal protein</keyword>
<reference evidence="6" key="1">
    <citation type="submission" date="2021-01" db="EMBL/GenBank/DDBJ databases">
        <authorList>
            <person name="Corre E."/>
            <person name="Pelletier E."/>
            <person name="Niang G."/>
            <person name="Scheremetjew M."/>
            <person name="Finn R."/>
            <person name="Kale V."/>
            <person name="Holt S."/>
            <person name="Cochrane G."/>
            <person name="Meng A."/>
            <person name="Brown T."/>
            <person name="Cohen L."/>
        </authorList>
    </citation>
    <scope>NUCLEOTIDE SEQUENCE</scope>
    <source>
        <strain evidence="6">CCAP 1951/1</strain>
    </source>
</reference>
<dbReference type="Pfam" id="PF00338">
    <property type="entry name" value="Ribosomal_S10"/>
    <property type="match status" value="1"/>
</dbReference>
<dbReference type="GO" id="GO:0015935">
    <property type="term" value="C:small ribosomal subunit"/>
    <property type="evidence" value="ECO:0007669"/>
    <property type="project" value="InterPro"/>
</dbReference>
<dbReference type="PANTHER" id="PTHR11700">
    <property type="entry name" value="30S RIBOSOMAL PROTEIN S10 FAMILY MEMBER"/>
    <property type="match status" value="1"/>
</dbReference>
<dbReference type="GO" id="GO:0006412">
    <property type="term" value="P:translation"/>
    <property type="evidence" value="ECO:0007669"/>
    <property type="project" value="InterPro"/>
</dbReference>
<dbReference type="GO" id="GO:0003735">
    <property type="term" value="F:structural constituent of ribosome"/>
    <property type="evidence" value="ECO:0007669"/>
    <property type="project" value="InterPro"/>
</dbReference>
<organism evidence="6">
    <name type="scientific">Neobodo designis</name>
    <name type="common">Flagellated protozoan</name>
    <name type="synonym">Bodo designis</name>
    <dbReference type="NCBI Taxonomy" id="312471"/>
    <lineage>
        <taxon>Eukaryota</taxon>
        <taxon>Discoba</taxon>
        <taxon>Euglenozoa</taxon>
        <taxon>Kinetoplastea</taxon>
        <taxon>Metakinetoplastina</taxon>
        <taxon>Neobodonida</taxon>
        <taxon>Neobodo</taxon>
    </lineage>
</organism>
<accession>A0A7S1R5M9</accession>
<dbReference type="InterPro" id="IPR027486">
    <property type="entry name" value="Ribosomal_uS10_dom"/>
</dbReference>
<name>A0A7S1R5M9_NEODS</name>
<keyword evidence="3" id="KW-0687">Ribonucleoprotein</keyword>
<evidence type="ECO:0000256" key="3">
    <source>
        <dbReference type="ARBA" id="ARBA00023274"/>
    </source>
</evidence>
<evidence type="ECO:0000313" key="6">
    <source>
        <dbReference type="EMBL" id="CAD9157195.1"/>
    </source>
</evidence>
<dbReference type="HAMAP" id="MF_00508">
    <property type="entry name" value="Ribosomal_uS10"/>
    <property type="match status" value="1"/>
</dbReference>
<dbReference type="NCBIfam" id="TIGR01046">
    <property type="entry name" value="uS10_euk_arch"/>
    <property type="match status" value="1"/>
</dbReference>
<evidence type="ECO:0000256" key="4">
    <source>
        <dbReference type="ARBA" id="ARBA00035162"/>
    </source>
</evidence>
<feature type="domain" description="Small ribosomal subunit protein uS10" evidence="5">
    <location>
        <begin position="20"/>
        <end position="114"/>
    </location>
</feature>
<dbReference type="Gene3D" id="3.30.70.600">
    <property type="entry name" value="Ribosomal protein S10 domain"/>
    <property type="match status" value="1"/>
</dbReference>
<protein>
    <recommendedName>
        <fullName evidence="4">Small ribosomal subunit protein uS10</fullName>
    </recommendedName>
</protein>
<dbReference type="EMBL" id="HBGF01054002">
    <property type="protein sequence ID" value="CAD9157195.1"/>
    <property type="molecule type" value="Transcribed_RNA"/>
</dbReference>
<dbReference type="PRINTS" id="PR00971">
    <property type="entry name" value="RIBOSOMALS10"/>
</dbReference>
<dbReference type="SUPFAM" id="SSF54999">
    <property type="entry name" value="Ribosomal protein S10"/>
    <property type="match status" value="1"/>
</dbReference>